<proteinExistence type="predicted"/>
<gene>
    <name evidence="1" type="ORF">GCM10011403_01190</name>
</gene>
<accession>A0A917LP15</accession>
<comment type="caution">
    <text evidence="1">The sequence shown here is derived from an EMBL/GenBank/DDBJ whole genome shotgun (WGS) entry which is preliminary data.</text>
</comment>
<dbReference type="SUPFAM" id="SSF56801">
    <property type="entry name" value="Acetyl-CoA synthetase-like"/>
    <property type="match status" value="1"/>
</dbReference>
<dbReference type="RefSeq" id="WP_068812510.1">
    <property type="nucleotide sequence ID" value="NZ_BMIY01000001.1"/>
</dbReference>
<keyword evidence="2" id="KW-1185">Reference proteome</keyword>
<dbReference type="OrthoDB" id="580775at2"/>
<dbReference type="AlphaFoldDB" id="A0A917LP15"/>
<dbReference type="EMBL" id="BMIY01000001">
    <property type="protein sequence ID" value="GGG47904.1"/>
    <property type="molecule type" value="Genomic_DNA"/>
</dbReference>
<dbReference type="Proteomes" id="UP000627715">
    <property type="component" value="Unassembled WGS sequence"/>
</dbReference>
<name>A0A917LP15_9GAMM</name>
<protein>
    <recommendedName>
        <fullName evidence="3">Coenzyme F390 synthetase</fullName>
    </recommendedName>
</protein>
<dbReference type="InterPro" id="IPR053158">
    <property type="entry name" value="CapK_Type1_Caps_Biosynth"/>
</dbReference>
<dbReference type="Gene3D" id="3.40.50.12780">
    <property type="entry name" value="N-terminal domain of ligase-like"/>
    <property type="match status" value="1"/>
</dbReference>
<evidence type="ECO:0000313" key="1">
    <source>
        <dbReference type="EMBL" id="GGG47904.1"/>
    </source>
</evidence>
<dbReference type="PANTHER" id="PTHR36932:SF1">
    <property type="entry name" value="CAPSULAR POLYSACCHARIDE BIOSYNTHESIS PROTEIN"/>
    <property type="match status" value="1"/>
</dbReference>
<reference evidence="1" key="1">
    <citation type="journal article" date="2014" name="Int. J. Syst. Evol. Microbiol.">
        <title>Complete genome sequence of Corynebacterium casei LMG S-19264T (=DSM 44701T), isolated from a smear-ripened cheese.</title>
        <authorList>
            <consortium name="US DOE Joint Genome Institute (JGI-PGF)"/>
            <person name="Walter F."/>
            <person name="Albersmeier A."/>
            <person name="Kalinowski J."/>
            <person name="Ruckert C."/>
        </authorList>
    </citation>
    <scope>NUCLEOTIDE SEQUENCE</scope>
    <source>
        <strain evidence="1">CGMCC 1.15425</strain>
    </source>
</reference>
<reference evidence="1" key="2">
    <citation type="submission" date="2020-09" db="EMBL/GenBank/DDBJ databases">
        <authorList>
            <person name="Sun Q."/>
            <person name="Zhou Y."/>
        </authorList>
    </citation>
    <scope>NUCLEOTIDE SEQUENCE</scope>
    <source>
        <strain evidence="1">CGMCC 1.15425</strain>
    </source>
</reference>
<evidence type="ECO:0000313" key="2">
    <source>
        <dbReference type="Proteomes" id="UP000627715"/>
    </source>
</evidence>
<dbReference type="PANTHER" id="PTHR36932">
    <property type="entry name" value="CAPSULAR POLYSACCHARIDE BIOSYNTHESIS PROTEIN"/>
    <property type="match status" value="1"/>
</dbReference>
<evidence type="ECO:0008006" key="3">
    <source>
        <dbReference type="Google" id="ProtNLM"/>
    </source>
</evidence>
<organism evidence="1 2">
    <name type="scientific">Pseudohongiella nitratireducens</name>
    <dbReference type="NCBI Taxonomy" id="1768907"/>
    <lineage>
        <taxon>Bacteria</taxon>
        <taxon>Pseudomonadati</taxon>
        <taxon>Pseudomonadota</taxon>
        <taxon>Gammaproteobacteria</taxon>
        <taxon>Pseudomonadales</taxon>
        <taxon>Pseudohongiellaceae</taxon>
        <taxon>Pseudohongiella</taxon>
    </lineage>
</organism>
<sequence length="457" mass="52759">MSHHKFTAESASPLQVPTMYPPELAQLLLLKQQINNYEHSSPNNIRQVQEKQLAALFRHAHQYSQFWQNRLNSIDYQLIKDDPFKVLSALPVLSRNNLQQHFDSLKARWKSLEEKQIITAKSSGSTGEPVRVEKEVNRYMCYYTATSLLEHEWQQRNPRKTIAILGIGMTPAKRDSWGKVYEMLGMFGRSEIRAAESGTLDDHLDWLAALKPAYLKCSPVLAMELARRAIEQKRTITFDQVISHWERIAPAHQYWVKCAFAAPIINRYSCEELGWLAISCPQQHLHVCSPTVLLEIVDNNNQPCPPGQTGRVLVTALQSFAMPLIRYELGDLAEWGEPCSCGRPMPVLKKIWGRERHLIKRPDGKQIPMPFLGDEIGQLKSIRAFRFRQYAKKDIVLELEVTQKLTTSDIQQLTRIVNKNGLDCFPFHIAEVNRIDWPKQRKRDEFIRIDSPWQGNL</sequence>
<dbReference type="InterPro" id="IPR042099">
    <property type="entry name" value="ANL_N_sf"/>
</dbReference>